<feature type="transmembrane region" description="Helical" evidence="1">
    <location>
        <begin position="33"/>
        <end position="51"/>
    </location>
</feature>
<gene>
    <name evidence="2" type="ORF">DAA48_16325</name>
</gene>
<evidence type="ECO:0000313" key="3">
    <source>
        <dbReference type="Proteomes" id="UP000241986"/>
    </source>
</evidence>
<proteinExistence type="predicted"/>
<reference evidence="2 3" key="1">
    <citation type="submission" date="2018-03" db="EMBL/GenBank/DDBJ databases">
        <title>Aeromonas veronii whole genome sequencing and analysis.</title>
        <authorList>
            <person name="Xie H."/>
            <person name="Liu T."/>
            <person name="Wang K."/>
        </authorList>
    </citation>
    <scope>NUCLEOTIDE SEQUENCE [LARGE SCALE GENOMIC DNA]</scope>
    <source>
        <strain evidence="2 3">XH.VA.1</strain>
    </source>
</reference>
<keyword evidence="1" id="KW-0472">Membrane</keyword>
<feature type="transmembrane region" description="Helical" evidence="1">
    <location>
        <begin position="104"/>
        <end position="122"/>
    </location>
</feature>
<dbReference type="AlphaFoldDB" id="A0A2T4MZV7"/>
<evidence type="ECO:0000313" key="2">
    <source>
        <dbReference type="EMBL" id="PTH80129.1"/>
    </source>
</evidence>
<keyword evidence="1" id="KW-0812">Transmembrane</keyword>
<feature type="transmembrane region" description="Helical" evidence="1">
    <location>
        <begin position="72"/>
        <end position="92"/>
    </location>
</feature>
<keyword evidence="1" id="KW-1133">Transmembrane helix</keyword>
<accession>A0A2T4MZV7</accession>
<dbReference type="EMBL" id="PZKL01000037">
    <property type="protein sequence ID" value="PTH80129.1"/>
    <property type="molecule type" value="Genomic_DNA"/>
</dbReference>
<organism evidence="2 3">
    <name type="scientific">Aeromonas veronii</name>
    <dbReference type="NCBI Taxonomy" id="654"/>
    <lineage>
        <taxon>Bacteria</taxon>
        <taxon>Pseudomonadati</taxon>
        <taxon>Pseudomonadota</taxon>
        <taxon>Gammaproteobacteria</taxon>
        <taxon>Aeromonadales</taxon>
        <taxon>Aeromonadaceae</taxon>
        <taxon>Aeromonas</taxon>
    </lineage>
</organism>
<dbReference type="RefSeq" id="WP_107684012.1">
    <property type="nucleotide sequence ID" value="NZ_PZKL01000037.1"/>
</dbReference>
<sequence length="128" mass="13535">MKGQITKTAFSLAMSALGLFSLSGVIHENFLTGLLMTHLAALFFAVSAMVLPKSAGADDCLSPRMMASIKAAAFMNSAVTVICLVVLTPSLLGAEARSSGAEGSLFSISVVLLDVFFSYKFIRFFKAK</sequence>
<protein>
    <submittedName>
        <fullName evidence="2">Uncharacterized protein</fullName>
    </submittedName>
</protein>
<comment type="caution">
    <text evidence="2">The sequence shown here is derived from an EMBL/GenBank/DDBJ whole genome shotgun (WGS) entry which is preliminary data.</text>
</comment>
<evidence type="ECO:0000256" key="1">
    <source>
        <dbReference type="SAM" id="Phobius"/>
    </source>
</evidence>
<name>A0A2T4MZV7_AERVE</name>
<dbReference type="Proteomes" id="UP000241986">
    <property type="component" value="Unassembled WGS sequence"/>
</dbReference>